<dbReference type="PROSITE" id="PS50110">
    <property type="entry name" value="RESPONSE_REGULATORY"/>
    <property type="match status" value="1"/>
</dbReference>
<keyword evidence="5" id="KW-1185">Reference proteome</keyword>
<dbReference type="Pfam" id="PF00072">
    <property type="entry name" value="Response_reg"/>
    <property type="match status" value="1"/>
</dbReference>
<protein>
    <submittedName>
        <fullName evidence="4">Response regulator transcription factor</fullName>
    </submittedName>
</protein>
<feature type="domain" description="HTH LytTR-type" evidence="3">
    <location>
        <begin position="145"/>
        <end position="217"/>
    </location>
</feature>
<dbReference type="PANTHER" id="PTHR37299:SF1">
    <property type="entry name" value="STAGE 0 SPORULATION PROTEIN A HOMOLOG"/>
    <property type="match status" value="1"/>
</dbReference>
<dbReference type="Proteomes" id="UP000565521">
    <property type="component" value="Unassembled WGS sequence"/>
</dbReference>
<evidence type="ECO:0000259" key="3">
    <source>
        <dbReference type="PROSITE" id="PS50930"/>
    </source>
</evidence>
<evidence type="ECO:0000313" key="5">
    <source>
        <dbReference type="Proteomes" id="UP000565521"/>
    </source>
</evidence>
<dbReference type="Gene3D" id="3.40.50.2300">
    <property type="match status" value="1"/>
</dbReference>
<dbReference type="RefSeq" id="WP_176906866.1">
    <property type="nucleotide sequence ID" value="NZ_JABKAU010000004.1"/>
</dbReference>
<dbReference type="EMBL" id="JABKAU010000004">
    <property type="protein sequence ID" value="NVO30158.1"/>
    <property type="molecule type" value="Genomic_DNA"/>
</dbReference>
<keyword evidence="1" id="KW-0597">Phosphoprotein</keyword>
<dbReference type="GO" id="GO:0003677">
    <property type="term" value="F:DNA binding"/>
    <property type="evidence" value="ECO:0007669"/>
    <property type="project" value="InterPro"/>
</dbReference>
<dbReference type="Pfam" id="PF04397">
    <property type="entry name" value="LytTR"/>
    <property type="match status" value="1"/>
</dbReference>
<feature type="modified residue" description="4-aspartylphosphate" evidence="1">
    <location>
        <position position="53"/>
    </location>
</feature>
<reference evidence="4 5" key="1">
    <citation type="submission" date="2020-05" db="EMBL/GenBank/DDBJ databases">
        <title>Hymenobacter terrestris sp. nov. and Hymenobacter lapidiphilus sp. nov., isolated from regoliths in Antarctica.</title>
        <authorList>
            <person name="Sedlacek I."/>
            <person name="Pantucek R."/>
            <person name="Zeman M."/>
            <person name="Holochova P."/>
            <person name="Kralova S."/>
            <person name="Stankova E."/>
            <person name="Sedo O."/>
            <person name="Micenkova L."/>
            <person name="Svec P."/>
            <person name="Gupta V."/>
            <person name="Sood U."/>
            <person name="Korpole U.S."/>
            <person name="Lal R."/>
        </authorList>
    </citation>
    <scope>NUCLEOTIDE SEQUENCE [LARGE SCALE GENOMIC DNA]</scope>
    <source>
        <strain evidence="4 5">P5342</strain>
    </source>
</reference>
<evidence type="ECO:0000259" key="2">
    <source>
        <dbReference type="PROSITE" id="PS50110"/>
    </source>
</evidence>
<sequence length="247" mass="27569">MTCVILDDEPLALDLLADYCAQVPGLELVGQFDDALAALAFLQDNPVDVVFLDIHMPRLTGVQLAQLLPQPGPRIVFTTAYDQYAVRSYELSAADYLLKPIAFERFVQAVQRVRQQLTSTAPAAPPPAPAVPESAPAAAAPDDAMFVKNEHRLQRVAFDDLLYIEGMKEYLMLYTTTGKVLTLQSFRRLEEVLPPERFARIHKSFLVALSRIEHVERGKVQVAGRLLPIGDTYRESFNALIKAYNQL</sequence>
<dbReference type="InterPro" id="IPR007492">
    <property type="entry name" value="LytTR_DNA-bd_dom"/>
</dbReference>
<evidence type="ECO:0000313" key="4">
    <source>
        <dbReference type="EMBL" id="NVO30158.1"/>
    </source>
</evidence>
<dbReference type="InterPro" id="IPR011006">
    <property type="entry name" value="CheY-like_superfamily"/>
</dbReference>
<comment type="caution">
    <text evidence="4">The sequence shown here is derived from an EMBL/GenBank/DDBJ whole genome shotgun (WGS) entry which is preliminary data.</text>
</comment>
<evidence type="ECO:0000256" key="1">
    <source>
        <dbReference type="PROSITE-ProRule" id="PRU00169"/>
    </source>
</evidence>
<dbReference type="PANTHER" id="PTHR37299">
    <property type="entry name" value="TRANSCRIPTIONAL REGULATOR-RELATED"/>
    <property type="match status" value="1"/>
</dbReference>
<dbReference type="InterPro" id="IPR001789">
    <property type="entry name" value="Sig_transdc_resp-reg_receiver"/>
</dbReference>
<proteinExistence type="predicted"/>
<accession>A0A7Y7PLS7</accession>
<feature type="domain" description="Response regulatory" evidence="2">
    <location>
        <begin position="2"/>
        <end position="114"/>
    </location>
</feature>
<gene>
    <name evidence="4" type="ORF">HW554_02970</name>
</gene>
<dbReference type="GO" id="GO:0000156">
    <property type="term" value="F:phosphorelay response regulator activity"/>
    <property type="evidence" value="ECO:0007669"/>
    <property type="project" value="InterPro"/>
</dbReference>
<dbReference type="SUPFAM" id="SSF52172">
    <property type="entry name" value="CheY-like"/>
    <property type="match status" value="1"/>
</dbReference>
<dbReference type="AlphaFoldDB" id="A0A7Y7PLS7"/>
<dbReference type="SMART" id="SM00850">
    <property type="entry name" value="LytTR"/>
    <property type="match status" value="1"/>
</dbReference>
<dbReference type="Gene3D" id="2.40.50.1020">
    <property type="entry name" value="LytTr DNA-binding domain"/>
    <property type="match status" value="1"/>
</dbReference>
<dbReference type="PROSITE" id="PS50930">
    <property type="entry name" value="HTH_LYTTR"/>
    <property type="match status" value="1"/>
</dbReference>
<dbReference type="SMART" id="SM00448">
    <property type="entry name" value="REC"/>
    <property type="match status" value="1"/>
</dbReference>
<name>A0A7Y7PLS7_9BACT</name>
<dbReference type="InterPro" id="IPR046947">
    <property type="entry name" value="LytR-like"/>
</dbReference>
<organism evidence="4 5">
    <name type="scientific">Hymenobacter lapidiphilus</name>
    <dbReference type="NCBI Taxonomy" id="2608003"/>
    <lineage>
        <taxon>Bacteria</taxon>
        <taxon>Pseudomonadati</taxon>
        <taxon>Bacteroidota</taxon>
        <taxon>Cytophagia</taxon>
        <taxon>Cytophagales</taxon>
        <taxon>Hymenobacteraceae</taxon>
        <taxon>Hymenobacter</taxon>
    </lineage>
</organism>